<dbReference type="InterPro" id="IPR036397">
    <property type="entry name" value="RNaseH_sf"/>
</dbReference>
<comment type="caution">
    <text evidence="2">The sequence shown here is derived from an EMBL/GenBank/DDBJ whole genome shotgun (WGS) entry which is preliminary data.</text>
</comment>
<dbReference type="EMBL" id="JARBHB010000001">
    <property type="protein sequence ID" value="KAJ8895343.1"/>
    <property type="molecule type" value="Genomic_DNA"/>
</dbReference>
<sequence length="1335" mass="151601">MRSKHIHILSTCVSLQGSSLDIRAHNHPPFRKKNSRYAAGRTVVDMKIEEDRISSLYRAAYRTLSQRLKDVPYIRLLKFVGWARFLEALKISFPHIEDLPFCLQTAKVDGTPGRITPHCGNAIRCRFHPLRMPEGTAFKSRGRELSLILVSGHDPPRIYPGRGQSAPLNHSNICKLKQRLATPGGLRRCPRLRLNFILFEKEKSEFRHRGVAGSLRVNTSSEPMRVIEVNMERRRNEGFGGGDREIPEKIRRPTASSGTILTCESPVIRSGIEPCSSWWEASVLIAQPPRPEVWFSLVKLSTEFLFGYVISRDNGLSQEKLLGFNALYIFPKVLFSYWPSRIYEAAIQFNWANEHSDTLKQEVCDRPEKNLAQAGALSELMNSTRHLFSPLVSLPKSCLRGKNATSQTPSELIARLPRISYGTVCIGTLHHQQAQTGHFNACLRTARTPSSVDNCFNTALSCETYRPIWDYHSRFAANSTMRRYWLLPLLQLVAPRVLVYGQLSFHSLFLGFPPPPSYSSHAPKFCNCRPIAIPTFHLGTWPLTSSPDGTYVCGNIKRHESSPMILMCGLKRKTFHKLSVFKGNITKVFLKKHTFIFKDNLGAVRMCPSGTSVKAKFNVSQFGANLAHEIIILYSPIDMEARNTSKLGHTSSSHPNTHTNRNPSDTTTQAQDPRIPSQTLTISVVASPGPPVSQHHTIDGGCGYFPRPVEHGALAPLPKFTSRSKQATFDHFHEIAGHEVKSYFPEATLHDSRKHYCLNSVLGSQLLFCSRADSTRQLEPRTRRADEDLDLSQCTRIYTAPHTLLETTPSQRPDLNADYTDDRRSIHNLRHYFQPAREILAHCVILCLNVGNTGARPNAVRAKYFVQQQTSGAAGCSCSQAAKLELTQPRYHRLGPRERVFMKMRPAVVGSGDKLTQVAGAGVRCSHSIKQFLHASTKGNMRRDSSWRDRFLTAAHYQSLYSVMCGRNAKQAIQLYCERYSNRTLISRKTIRTICKLLFSRSDLNTTTRVQRKAATGEKHQHDMLAHVDANPHMGPQGITRFVGISETSVLRILHQRKFHPHHMALHQELYEDDLQQRVQFCRFLLMSVRDDSSSLNNILFTDEAIITNHGRVNLRNMHYSAKENCDVNKDDRSWTVKIIDIEGSYVLLSFLYHFGLQGITAKAGSGLLEMCFFRRSHVEKEPAPKDISEIDSNRIICWKTFPVHEGKADNTAENQCRVRYVEHQRQWKVNMCCGIVGDYVTELYLFQYTMTCCMYAHFLRDLTLSQVLNETFPNWWLGHGGVVRWPVHSPDHTLLDFFLWGTLKDRVYNTVPTMPEDMQECIMATCRGIMPETL</sequence>
<gene>
    <name evidence="2" type="ORF">PR048_000675</name>
</gene>
<feature type="region of interest" description="Disordered" evidence="1">
    <location>
        <begin position="645"/>
        <end position="676"/>
    </location>
</feature>
<evidence type="ECO:0000256" key="1">
    <source>
        <dbReference type="SAM" id="MobiDB-lite"/>
    </source>
</evidence>
<reference evidence="2 3" key="1">
    <citation type="submission" date="2023-02" db="EMBL/GenBank/DDBJ databases">
        <title>LHISI_Scaffold_Assembly.</title>
        <authorList>
            <person name="Stuart O.P."/>
            <person name="Cleave R."/>
            <person name="Magrath M.J.L."/>
            <person name="Mikheyev A.S."/>
        </authorList>
    </citation>
    <scope>NUCLEOTIDE SEQUENCE [LARGE SCALE GENOMIC DNA]</scope>
    <source>
        <strain evidence="2">Daus_M_001</strain>
        <tissue evidence="2">Leg muscle</tissue>
    </source>
</reference>
<protein>
    <submittedName>
        <fullName evidence="2">Uncharacterized protein</fullName>
    </submittedName>
</protein>
<dbReference type="Proteomes" id="UP001159363">
    <property type="component" value="Chromosome 1"/>
</dbReference>
<organism evidence="2 3">
    <name type="scientific">Dryococelus australis</name>
    <dbReference type="NCBI Taxonomy" id="614101"/>
    <lineage>
        <taxon>Eukaryota</taxon>
        <taxon>Metazoa</taxon>
        <taxon>Ecdysozoa</taxon>
        <taxon>Arthropoda</taxon>
        <taxon>Hexapoda</taxon>
        <taxon>Insecta</taxon>
        <taxon>Pterygota</taxon>
        <taxon>Neoptera</taxon>
        <taxon>Polyneoptera</taxon>
        <taxon>Phasmatodea</taxon>
        <taxon>Verophasmatodea</taxon>
        <taxon>Anareolatae</taxon>
        <taxon>Phasmatidae</taxon>
        <taxon>Eurycanthinae</taxon>
        <taxon>Dryococelus</taxon>
    </lineage>
</organism>
<accession>A0ABQ9IHM9</accession>
<evidence type="ECO:0000313" key="3">
    <source>
        <dbReference type="Proteomes" id="UP001159363"/>
    </source>
</evidence>
<name>A0ABQ9IHM9_9NEOP</name>
<dbReference type="PANTHER" id="PTHR47326:SF1">
    <property type="entry name" value="HTH PSQ-TYPE DOMAIN-CONTAINING PROTEIN"/>
    <property type="match status" value="1"/>
</dbReference>
<keyword evidence="3" id="KW-1185">Reference proteome</keyword>
<proteinExistence type="predicted"/>
<evidence type="ECO:0000313" key="2">
    <source>
        <dbReference type="EMBL" id="KAJ8895343.1"/>
    </source>
</evidence>
<dbReference type="PANTHER" id="PTHR47326">
    <property type="entry name" value="TRANSPOSABLE ELEMENT TC3 TRANSPOSASE-LIKE PROTEIN"/>
    <property type="match status" value="1"/>
</dbReference>
<dbReference type="Gene3D" id="3.30.420.10">
    <property type="entry name" value="Ribonuclease H-like superfamily/Ribonuclease H"/>
    <property type="match status" value="1"/>
</dbReference>